<keyword evidence="3" id="KW-1185">Reference proteome</keyword>
<evidence type="ECO:0000313" key="3">
    <source>
        <dbReference type="Proteomes" id="UP000215244"/>
    </source>
</evidence>
<evidence type="ECO:0000256" key="1">
    <source>
        <dbReference type="ARBA" id="ARBA00023002"/>
    </source>
</evidence>
<sequence>MKYNQLGNSGILVSELCLGTMSFGSSGYWSVVGSLDYKDSKRLVDIAIDSGINYFDSADVYSHGQSEEILGKAVKDKRKDMIIATKVRGRMSKEINNVGLSRKHIIESCHNSLKRLGTDYIDHYILHSYDPITPFEETISTLDDLVSQGKIRYYGVSNFPAWQLMKFISTAEKNHWQKPVSLQAIYSLISRDVEYELMPLCLDQKLAFTPWSPLGGGFLTGKYRKDKPMPEGARRTNEEQNFIQIDPEKGYALVDELEKIAIKYDATVPQAALNYLLRKDGVTSVLIGATKPHQLEDNIKTTDWKMEAEDVKKLDDLTTLNPIYPHWMLQFTAKDRTNGEFFM</sequence>
<dbReference type="GO" id="GO:0016491">
    <property type="term" value="F:oxidoreductase activity"/>
    <property type="evidence" value="ECO:0007669"/>
    <property type="project" value="UniProtKB-KW"/>
</dbReference>
<dbReference type="InterPro" id="IPR023210">
    <property type="entry name" value="NADP_OxRdtase_dom"/>
</dbReference>
<dbReference type="OrthoDB" id="9773828at2"/>
<organism evidence="2 3">
    <name type="scientific">Maribacter cobaltidurans</name>
    <dbReference type="NCBI Taxonomy" id="1178778"/>
    <lineage>
        <taxon>Bacteria</taxon>
        <taxon>Pseudomonadati</taxon>
        <taxon>Bacteroidota</taxon>
        <taxon>Flavobacteriia</taxon>
        <taxon>Flavobacteriales</taxon>
        <taxon>Flavobacteriaceae</taxon>
        <taxon>Maribacter</taxon>
    </lineage>
</organism>
<dbReference type="RefSeq" id="WP_094996588.1">
    <property type="nucleotide sequence ID" value="NZ_BMJL01000006.1"/>
</dbReference>
<dbReference type="CDD" id="cd19091">
    <property type="entry name" value="AKR_PsAKR"/>
    <property type="match status" value="1"/>
</dbReference>
<name>A0A223V406_9FLAO</name>
<dbReference type="InterPro" id="IPR036812">
    <property type="entry name" value="NAD(P)_OxRdtase_dom_sf"/>
</dbReference>
<dbReference type="InterPro" id="IPR050523">
    <property type="entry name" value="AKR_Detox_Biosynth"/>
</dbReference>
<dbReference type="FunFam" id="3.20.20.100:FF:000004">
    <property type="entry name" value="Oxidoreductase, aldo/keto reductase"/>
    <property type="match status" value="1"/>
</dbReference>
<dbReference type="KEGG" id="marb:CJ263_06880"/>
<dbReference type="Gene3D" id="3.20.20.100">
    <property type="entry name" value="NADP-dependent oxidoreductase domain"/>
    <property type="match status" value="1"/>
</dbReference>
<dbReference type="Pfam" id="PF00248">
    <property type="entry name" value="Aldo_ket_red"/>
    <property type="match status" value="1"/>
</dbReference>
<dbReference type="PRINTS" id="PR00069">
    <property type="entry name" value="ALDKETRDTASE"/>
</dbReference>
<dbReference type="PANTHER" id="PTHR43364:SF4">
    <property type="entry name" value="NAD(P)-LINKED OXIDOREDUCTASE SUPERFAMILY PROTEIN"/>
    <property type="match status" value="1"/>
</dbReference>
<keyword evidence="1" id="KW-0560">Oxidoreductase</keyword>
<dbReference type="EMBL" id="CP022957">
    <property type="protein sequence ID" value="ASV29967.1"/>
    <property type="molecule type" value="Genomic_DNA"/>
</dbReference>
<evidence type="ECO:0000313" key="2">
    <source>
        <dbReference type="EMBL" id="ASV29967.1"/>
    </source>
</evidence>
<dbReference type="AlphaFoldDB" id="A0A223V406"/>
<dbReference type="SUPFAM" id="SSF51430">
    <property type="entry name" value="NAD(P)-linked oxidoreductase"/>
    <property type="match status" value="1"/>
</dbReference>
<protein>
    <submittedName>
        <fullName evidence="2">Aldo/keto reductase</fullName>
    </submittedName>
</protein>
<dbReference type="PANTHER" id="PTHR43364">
    <property type="entry name" value="NADH-SPECIFIC METHYLGLYOXAL REDUCTASE-RELATED"/>
    <property type="match status" value="1"/>
</dbReference>
<accession>A0A223V406</accession>
<proteinExistence type="predicted"/>
<dbReference type="InterPro" id="IPR020471">
    <property type="entry name" value="AKR"/>
</dbReference>
<gene>
    <name evidence="2" type="ORF">CJ263_06880</name>
</gene>
<dbReference type="Proteomes" id="UP000215244">
    <property type="component" value="Chromosome"/>
</dbReference>
<reference evidence="2 3" key="1">
    <citation type="submission" date="2017-08" db="EMBL/GenBank/DDBJ databases">
        <title>The complete genome sequence of Maribacter sp. B1, isolated from deep-sea sediment.</title>
        <authorList>
            <person name="Wu Y.-H."/>
            <person name="Cheng H."/>
            <person name="Xu X.-W."/>
        </authorList>
    </citation>
    <scope>NUCLEOTIDE SEQUENCE [LARGE SCALE GENOMIC DNA]</scope>
    <source>
        <strain evidence="2 3">B1</strain>
    </source>
</reference>
<dbReference type="GO" id="GO:0005829">
    <property type="term" value="C:cytosol"/>
    <property type="evidence" value="ECO:0007669"/>
    <property type="project" value="UniProtKB-ARBA"/>
</dbReference>